<feature type="region of interest" description="Disordered" evidence="1">
    <location>
        <begin position="33"/>
        <end position="87"/>
    </location>
</feature>
<dbReference type="SUPFAM" id="SSF52733">
    <property type="entry name" value="Nicotinate mononucleotide:5,6-dimethylbenzimidazole phosphoribosyltransferase (CobT)"/>
    <property type="match status" value="1"/>
</dbReference>
<keyword evidence="2" id="KW-0472">Membrane</keyword>
<feature type="transmembrane region" description="Helical" evidence="2">
    <location>
        <begin position="254"/>
        <end position="284"/>
    </location>
</feature>
<dbReference type="Pfam" id="PF02654">
    <property type="entry name" value="CobS"/>
    <property type="match status" value="2"/>
</dbReference>
<dbReference type="GO" id="GO:0008818">
    <property type="term" value="F:cobalamin 5'-phosphate synthase activity"/>
    <property type="evidence" value="ECO:0007669"/>
    <property type="project" value="InterPro"/>
</dbReference>
<dbReference type="PANTHER" id="PTHR43463">
    <property type="entry name" value="NICOTINATE-NUCLEOTIDE--DIMETHYLBENZIMIDAZOLE PHOSPHORIBOSYLTRANSFERASE"/>
    <property type="match status" value="1"/>
</dbReference>
<keyword evidence="2" id="KW-0812">Transmembrane</keyword>
<feature type="compositionally biased region" description="Basic and acidic residues" evidence="1">
    <location>
        <begin position="64"/>
        <end position="77"/>
    </location>
</feature>
<protein>
    <submittedName>
        <fullName evidence="3">Nicotinate-nucleotide--dimethylbenzimidazole phosphoribosyltransferase</fullName>
    </submittedName>
</protein>
<dbReference type="AlphaFoldDB" id="A0AA35XHV2"/>
<dbReference type="InterPro" id="IPR003200">
    <property type="entry name" value="Nict_dMeBzImd_PRibTrfase"/>
</dbReference>
<dbReference type="GO" id="GO:0008939">
    <property type="term" value="F:nicotinate-nucleotide-dimethylbenzimidazole phosphoribosyltransferase activity"/>
    <property type="evidence" value="ECO:0007669"/>
    <property type="project" value="InterPro"/>
</dbReference>
<dbReference type="PANTHER" id="PTHR43463:SF1">
    <property type="entry name" value="NICOTINATE-NUCLEOTIDE--DIMETHYLBENZIMIDAZOLE PHOSPHORIBOSYLTRANSFERASE"/>
    <property type="match status" value="1"/>
</dbReference>
<keyword evidence="2" id="KW-1133">Transmembrane helix</keyword>
<name>A0AA35XHV2_GEOBA</name>
<dbReference type="Proteomes" id="UP001174909">
    <property type="component" value="Unassembled WGS sequence"/>
</dbReference>
<evidence type="ECO:0000256" key="1">
    <source>
        <dbReference type="SAM" id="MobiDB-lite"/>
    </source>
</evidence>
<accession>A0AA35XHV2</accession>
<dbReference type="Gene3D" id="3.40.50.10210">
    <property type="match status" value="1"/>
</dbReference>
<proteinExistence type="inferred from homology"/>
<dbReference type="InterPro" id="IPR036087">
    <property type="entry name" value="Nict_dMeBzImd_PRibTrfase_sf"/>
</dbReference>
<keyword evidence="3" id="KW-0808">Transferase</keyword>
<evidence type="ECO:0000313" key="3">
    <source>
        <dbReference type="EMBL" id="CAI8052045.1"/>
    </source>
</evidence>
<evidence type="ECO:0000256" key="2">
    <source>
        <dbReference type="SAM" id="Phobius"/>
    </source>
</evidence>
<reference evidence="3" key="1">
    <citation type="submission" date="2023-03" db="EMBL/GenBank/DDBJ databases">
        <authorList>
            <person name="Steffen K."/>
            <person name="Cardenas P."/>
        </authorList>
    </citation>
    <scope>NUCLEOTIDE SEQUENCE</scope>
</reference>
<dbReference type="HAMAP" id="MF_00719">
    <property type="entry name" value="CobS"/>
    <property type="match status" value="1"/>
</dbReference>
<dbReference type="CDD" id="cd02439">
    <property type="entry name" value="DMB-PRT_CobT"/>
    <property type="match status" value="1"/>
</dbReference>
<feature type="transmembrane region" description="Helical" evidence="2">
    <location>
        <begin position="196"/>
        <end position="215"/>
    </location>
</feature>
<evidence type="ECO:0000313" key="4">
    <source>
        <dbReference type="Proteomes" id="UP001174909"/>
    </source>
</evidence>
<comment type="caution">
    <text evidence="3">The sequence shown here is derived from an EMBL/GenBank/DDBJ whole genome shotgun (WGS) entry which is preliminary data.</text>
</comment>
<gene>
    <name evidence="3" type="ORF">GBAR_LOCUS28487</name>
</gene>
<organism evidence="3 4">
    <name type="scientific">Geodia barretti</name>
    <name type="common">Barrett's horny sponge</name>
    <dbReference type="NCBI Taxonomy" id="519541"/>
    <lineage>
        <taxon>Eukaryota</taxon>
        <taxon>Metazoa</taxon>
        <taxon>Porifera</taxon>
        <taxon>Demospongiae</taxon>
        <taxon>Heteroscleromorpha</taxon>
        <taxon>Tetractinellida</taxon>
        <taxon>Astrophorina</taxon>
        <taxon>Geodiidae</taxon>
        <taxon>Geodia</taxon>
    </lineage>
</organism>
<dbReference type="EMBL" id="CASHTH010003981">
    <property type="protein sequence ID" value="CAI8052045.1"/>
    <property type="molecule type" value="Genomic_DNA"/>
</dbReference>
<keyword evidence="4" id="KW-1185">Reference proteome</keyword>
<dbReference type="InterPro" id="IPR003805">
    <property type="entry name" value="CobS"/>
</dbReference>
<keyword evidence="3" id="KW-0328">Glycosyltransferase</keyword>
<dbReference type="Pfam" id="PF02277">
    <property type="entry name" value="DBI_PRT"/>
    <property type="match status" value="1"/>
</dbReference>
<dbReference type="GO" id="GO:0051073">
    <property type="term" value="F:adenosylcobinamide-GDP ribazoletransferase activity"/>
    <property type="evidence" value="ECO:0007669"/>
    <property type="project" value="InterPro"/>
</dbReference>
<sequence>MVRNFLAGGAAVSVMSRMLGVRQIVADAGIAADSLPDHPDLRSVRAGRGTGDISRGPAMSPEQRSAEARREPRRRGGDAGADLIATGDMGIGNTTAASAITAVMTGASPEHSTGPGTGRTPEELRRKVAVVRRALEHNAPDPAIRSACWRSALLVAALAALTRRALHLDGFMDTCDALLGGFDRERRLEILRDPHVGAFAVVGVVCLLLVKLAALTDRAAGGEPDGHPDPSFPYARREGLGTPFVSRSSRFGPWAGLLIAAAAAVALTGLPGLALAALAAAVAWAGGAWATRQLGGVTGDIYGAVNETAEVAVLGLAVLVLG</sequence>